<keyword evidence="2" id="KW-1185">Reference proteome</keyword>
<protein>
    <submittedName>
        <fullName evidence="1">Uncharacterized protein</fullName>
    </submittedName>
</protein>
<dbReference type="KEGG" id="vg:40070782"/>
<accession>A0A142F1T1</accession>
<evidence type="ECO:0000313" key="2">
    <source>
        <dbReference type="Proteomes" id="UP000224134"/>
    </source>
</evidence>
<proteinExistence type="predicted"/>
<evidence type="ECO:0000313" key="1">
    <source>
        <dbReference type="EMBL" id="AMQ66738.1"/>
    </source>
</evidence>
<dbReference type="EMBL" id="KU665491">
    <property type="protein sequence ID" value="AMQ66738.1"/>
    <property type="molecule type" value="Genomic_DNA"/>
</dbReference>
<sequence>MDGKRKINEIKWLLNKRLYTRSRAETGNPELIIDNIDIERAIKDADLTTEERETLRVHYDIVGGDSVKGGPLASQFETSRIVGLSQQTVSYRLKSAHRKIADVYFREEVGV</sequence>
<organism evidence="1 2">
    <name type="scientific">Bacillus phage Mgbh1</name>
    <dbReference type="NCBI Taxonomy" id="1796993"/>
    <lineage>
        <taxon>Viruses</taxon>
        <taxon>Duplodnaviria</taxon>
        <taxon>Heunggongvirae</taxon>
        <taxon>Uroviricota</taxon>
        <taxon>Caudoviricetes</taxon>
        <taxon>Magadivirus</taxon>
        <taxon>Magadivirus Mgbh1</taxon>
    </lineage>
</organism>
<reference evidence="1 2" key="1">
    <citation type="submission" date="2016-02" db="EMBL/GenBank/DDBJ databases">
        <title>Isolation and characterization of bacteriophages from East Africa Rift Valley soda lakes.</title>
        <authorList>
            <person name="van Zyl L.J."/>
            <person name="Nemavhulani S."/>
            <person name="Cowan D.A."/>
            <person name="Trindade M.I."/>
        </authorList>
    </citation>
    <scope>NUCLEOTIDE SEQUENCE [LARGE SCALE GENOMIC DNA]</scope>
</reference>
<dbReference type="Proteomes" id="UP000224134">
    <property type="component" value="Segment"/>
</dbReference>
<dbReference type="RefSeq" id="YP_009595224.1">
    <property type="nucleotide sequence ID" value="NC_041879.1"/>
</dbReference>
<dbReference type="GeneID" id="40070782"/>
<name>A0A142F1T1_9CAUD</name>